<protein>
    <submittedName>
        <fullName evidence="6">Ig-like domain-containing protein</fullName>
    </submittedName>
</protein>
<accession>A0A0K0EVX7</accession>
<evidence type="ECO:0000313" key="5">
    <source>
        <dbReference type="Proteomes" id="UP000035680"/>
    </source>
</evidence>
<feature type="domain" description="DUF7584" evidence="3">
    <location>
        <begin position="218"/>
        <end position="323"/>
    </location>
</feature>
<dbReference type="STRING" id="75913.A0A0K0EVX7"/>
<keyword evidence="1" id="KW-0732">Signal</keyword>
<dbReference type="Pfam" id="PF24488">
    <property type="entry name" value="DUF7584"/>
    <property type="match status" value="1"/>
</dbReference>
<proteinExistence type="predicted"/>
<evidence type="ECO:0000259" key="4">
    <source>
        <dbReference type="Pfam" id="PF24490"/>
    </source>
</evidence>
<reference evidence="5" key="1">
    <citation type="submission" date="2014-07" db="EMBL/GenBank/DDBJ databases">
        <authorList>
            <person name="Martin A.A"/>
            <person name="De Silva N."/>
        </authorList>
    </citation>
    <scope>NUCLEOTIDE SEQUENCE</scope>
</reference>
<evidence type="ECO:0000259" key="2">
    <source>
        <dbReference type="Pfam" id="PF24486"/>
    </source>
</evidence>
<sequence length="489" mass="55651">MLLKLYCLGAALALMPLPTQPLGPQQETLFPYISRDITNTTFPFDLNVTTNSDVVLVKCPHNNYRHKDAGESFSFNTEDFKARSIFNREGDSFAWVPLLKSKSVPTYLKCGRIHLEDVGNPRYDWIFNVKWINNLTTESIANYEKIDNSILRSPDGCGDTENTVIFASNKKGGFTLVTDHRQLKNVHTNQMYYYFVNLTENEKFKGPCSILKAYNEAPKFLLPDYTHTPVTETSDGIISIDIAETEGKTIKISLVLGNDLEYYSGEKISLSRMRYLENGPNDIENSNETIISTFTIKGYDIVKLVYNSPFKGNFKIVSKKYYFSPKSKNIVFETKTESYFPSNSSAKPNCTRYYSTIGYLHKISYNGTEGSVNTLDFTDGLKGNFNKTKSHILFKENADGKTTISCTYKTLDGTIKTTTNFVNEDTIAYSKMLDLQKHLDEQNALNDTLKQTQIALDENNKKVKSINETLHETQKIMDQKMKENNMSLF</sequence>
<dbReference type="Pfam" id="PF24486">
    <property type="entry name" value="DUF7583"/>
    <property type="match status" value="1"/>
</dbReference>
<name>A0A0K0EVX7_STRVS</name>
<evidence type="ECO:0000313" key="6">
    <source>
        <dbReference type="WBParaSite" id="SVE_0067600.1"/>
    </source>
</evidence>
<feature type="domain" description="DUF7583" evidence="2">
    <location>
        <begin position="325"/>
        <end position="422"/>
    </location>
</feature>
<dbReference type="Pfam" id="PF24490">
    <property type="entry name" value="DUF7585"/>
    <property type="match status" value="1"/>
</dbReference>
<feature type="signal peptide" evidence="1">
    <location>
        <begin position="1"/>
        <end position="21"/>
    </location>
</feature>
<dbReference type="AlphaFoldDB" id="A0A0K0EVX7"/>
<feature type="chain" id="PRO_5005328725" evidence="1">
    <location>
        <begin position="22"/>
        <end position="489"/>
    </location>
</feature>
<evidence type="ECO:0000259" key="3">
    <source>
        <dbReference type="Pfam" id="PF24488"/>
    </source>
</evidence>
<dbReference type="InterPro" id="IPR056005">
    <property type="entry name" value="DUF7583"/>
</dbReference>
<organism evidence="5 6">
    <name type="scientific">Strongyloides venezuelensis</name>
    <name type="common">Threadworm</name>
    <dbReference type="NCBI Taxonomy" id="75913"/>
    <lineage>
        <taxon>Eukaryota</taxon>
        <taxon>Metazoa</taxon>
        <taxon>Ecdysozoa</taxon>
        <taxon>Nematoda</taxon>
        <taxon>Chromadorea</taxon>
        <taxon>Rhabditida</taxon>
        <taxon>Tylenchina</taxon>
        <taxon>Panagrolaimomorpha</taxon>
        <taxon>Strongyloidoidea</taxon>
        <taxon>Strongyloididae</taxon>
        <taxon>Strongyloides</taxon>
    </lineage>
</organism>
<feature type="domain" description="DUF7585" evidence="4">
    <location>
        <begin position="28"/>
        <end position="213"/>
    </location>
</feature>
<dbReference type="Proteomes" id="UP000035680">
    <property type="component" value="Unassembled WGS sequence"/>
</dbReference>
<dbReference type="InterPro" id="IPR056006">
    <property type="entry name" value="DUF7584"/>
</dbReference>
<reference evidence="6" key="2">
    <citation type="submission" date="2015-08" db="UniProtKB">
        <authorList>
            <consortium name="WormBaseParasite"/>
        </authorList>
    </citation>
    <scope>IDENTIFICATION</scope>
</reference>
<evidence type="ECO:0000256" key="1">
    <source>
        <dbReference type="SAM" id="SignalP"/>
    </source>
</evidence>
<dbReference type="InterPro" id="IPR056007">
    <property type="entry name" value="DUF7585"/>
</dbReference>
<dbReference type="WBParaSite" id="SVE_0067600.1">
    <property type="protein sequence ID" value="SVE_0067600.1"/>
    <property type="gene ID" value="SVE_0067600"/>
</dbReference>
<keyword evidence="5" id="KW-1185">Reference proteome</keyword>